<reference evidence="2" key="1">
    <citation type="submission" date="2022-11" db="UniProtKB">
        <authorList>
            <consortium name="WormBaseParasite"/>
        </authorList>
    </citation>
    <scope>IDENTIFICATION</scope>
</reference>
<keyword evidence="1" id="KW-1185">Reference proteome</keyword>
<dbReference type="InterPro" id="IPR036514">
    <property type="entry name" value="SGNH_hydro_sf"/>
</dbReference>
<accession>A0A914W8U1</accession>
<dbReference type="SUPFAM" id="SSF52266">
    <property type="entry name" value="SGNH hydrolase"/>
    <property type="match status" value="1"/>
</dbReference>
<dbReference type="PANTHER" id="PTHR37981:SF1">
    <property type="entry name" value="SGNH HYDROLASE-TYPE ESTERASE DOMAIN-CONTAINING PROTEIN"/>
    <property type="match status" value="1"/>
</dbReference>
<protein>
    <submittedName>
        <fullName evidence="2">SGNH hydrolase-type esterase domain-containing protein</fullName>
    </submittedName>
</protein>
<dbReference type="Gene3D" id="3.40.50.1110">
    <property type="entry name" value="SGNH hydrolase"/>
    <property type="match status" value="1"/>
</dbReference>
<organism evidence="1 2">
    <name type="scientific">Plectus sambesii</name>
    <dbReference type="NCBI Taxonomy" id="2011161"/>
    <lineage>
        <taxon>Eukaryota</taxon>
        <taxon>Metazoa</taxon>
        <taxon>Ecdysozoa</taxon>
        <taxon>Nematoda</taxon>
        <taxon>Chromadorea</taxon>
        <taxon>Plectida</taxon>
        <taxon>Plectina</taxon>
        <taxon>Plectoidea</taxon>
        <taxon>Plectidae</taxon>
        <taxon>Plectus</taxon>
    </lineage>
</organism>
<dbReference type="AlphaFoldDB" id="A0A914W8U1"/>
<dbReference type="GO" id="GO:0006629">
    <property type="term" value="P:lipid metabolic process"/>
    <property type="evidence" value="ECO:0007669"/>
    <property type="project" value="TreeGrafter"/>
</dbReference>
<dbReference type="Proteomes" id="UP000887566">
    <property type="component" value="Unplaced"/>
</dbReference>
<evidence type="ECO:0000313" key="1">
    <source>
        <dbReference type="Proteomes" id="UP000887566"/>
    </source>
</evidence>
<dbReference type="GO" id="GO:0016788">
    <property type="term" value="F:hydrolase activity, acting on ester bonds"/>
    <property type="evidence" value="ECO:0007669"/>
    <property type="project" value="InterPro"/>
</dbReference>
<dbReference type="WBParaSite" id="PSAMB.scaffold3287size18927.g20939.t1">
    <property type="protein sequence ID" value="PSAMB.scaffold3287size18927.g20939.t1"/>
    <property type="gene ID" value="PSAMB.scaffold3287size18927.g20939"/>
</dbReference>
<proteinExistence type="predicted"/>
<dbReference type="PANTHER" id="PTHR37981">
    <property type="entry name" value="LIPASE 2"/>
    <property type="match status" value="1"/>
</dbReference>
<dbReference type="InterPro" id="IPR037460">
    <property type="entry name" value="SEST-like"/>
</dbReference>
<evidence type="ECO:0000313" key="2">
    <source>
        <dbReference type="WBParaSite" id="PSAMB.scaffold3287size18927.g20939.t1"/>
    </source>
</evidence>
<dbReference type="CDD" id="cd01823">
    <property type="entry name" value="SEST_like"/>
    <property type="match status" value="1"/>
</dbReference>
<name>A0A914W8U1_9BILA</name>
<sequence>MLLFAAFFFLFYITMNWPYLLLVFIDAAVRAPVAVIPAAQPQIAARPQGIVIEVQRPRLSGERPQLVGFVNDKQSMIESSGRVDFSVCAAGLGDQNASVRYNWTITSMDEELNESFRAQFLTDRCKLRWRALREGAYRVRVDVFYSTTSQLHYALATGNRTVKVRDIWIVAIGDSFASGEGSPDTPVKMHGIIPARWLSEACHRSSRSWMFKIYEKIVKQYPDYGILFTYLPCTGAAISSGILEKLKGSAEESQMDRVRELKELRRRAPDVLLASAGGNDLGYADIMYSMLWGDSKAVFDTLDMRFFFLSHQLDRLAHAIHEGLGILPRATVFPHYFDLSRNELGQIDANCSDLLHASTDDFVFAEKHILKRINKIISDKAAKHHWTVVDDVGEIFERHGFCSNESFILSLRDSFEIQGNNFGAFHPIEEAHRRISESAWSKIKHLITQS</sequence>